<comment type="subunit">
    <text evidence="2">The complex is composed of two ATP-binding proteins (CysA), two transmembrane proteins (CysT and CysW) and a solute-binding protein (CysP).</text>
</comment>
<dbReference type="InterPro" id="IPR035906">
    <property type="entry name" value="MetI-like_sf"/>
</dbReference>
<keyword evidence="6 9" id="KW-0764">Sulfate transport</keyword>
<feature type="transmembrane region" description="Helical" evidence="9">
    <location>
        <begin position="71"/>
        <end position="100"/>
    </location>
</feature>
<feature type="domain" description="ABC transmembrane type-1" evidence="10">
    <location>
        <begin position="74"/>
        <end position="270"/>
    </location>
</feature>
<dbReference type="PANTHER" id="PTHR30406:SF8">
    <property type="entry name" value="SULFATE TRANSPORT SYSTEM PERMEASE PROTEIN CYST"/>
    <property type="match status" value="1"/>
</dbReference>
<comment type="similarity">
    <text evidence="9">Belongs to the binding-protein-dependent transport system permease family. CysTW subfamily.</text>
</comment>
<dbReference type="RefSeq" id="WP_061256240.1">
    <property type="nucleotide sequence ID" value="NZ_JBFALK010000013.1"/>
</dbReference>
<dbReference type="NCBIfam" id="TIGR02139">
    <property type="entry name" value="permease_CysT"/>
    <property type="match status" value="1"/>
</dbReference>
<dbReference type="SUPFAM" id="SSF161098">
    <property type="entry name" value="MetI-like"/>
    <property type="match status" value="1"/>
</dbReference>
<dbReference type="Proteomes" id="UP001551675">
    <property type="component" value="Unassembled WGS sequence"/>
</dbReference>
<evidence type="ECO:0000256" key="8">
    <source>
        <dbReference type="ARBA" id="ARBA00025323"/>
    </source>
</evidence>
<dbReference type="EMBL" id="JBFALK010000013">
    <property type="protein sequence ID" value="MEV0971486.1"/>
    <property type="molecule type" value="Genomic_DNA"/>
</dbReference>
<feature type="transmembrane region" description="Helical" evidence="9">
    <location>
        <begin position="112"/>
        <end position="133"/>
    </location>
</feature>
<reference evidence="11 12" key="1">
    <citation type="submission" date="2024-06" db="EMBL/GenBank/DDBJ databases">
        <title>The Natural Products Discovery Center: Release of the First 8490 Sequenced Strains for Exploring Actinobacteria Biosynthetic Diversity.</title>
        <authorList>
            <person name="Kalkreuter E."/>
            <person name="Kautsar S.A."/>
            <person name="Yang D."/>
            <person name="Bader C.D."/>
            <person name="Teijaro C.N."/>
            <person name="Fluegel L."/>
            <person name="Davis C.M."/>
            <person name="Simpson J.R."/>
            <person name="Lauterbach L."/>
            <person name="Steele A.D."/>
            <person name="Gui C."/>
            <person name="Meng S."/>
            <person name="Li G."/>
            <person name="Viehrig K."/>
            <person name="Ye F."/>
            <person name="Su P."/>
            <person name="Kiefer A.F."/>
            <person name="Nichols A."/>
            <person name="Cepeda A.J."/>
            <person name="Yan W."/>
            <person name="Fan B."/>
            <person name="Jiang Y."/>
            <person name="Adhikari A."/>
            <person name="Zheng C.-J."/>
            <person name="Schuster L."/>
            <person name="Cowan T.M."/>
            <person name="Smanski M.J."/>
            <person name="Chevrette M.G."/>
            <person name="De Carvalho L.P.S."/>
            <person name="Shen B."/>
        </authorList>
    </citation>
    <scope>NUCLEOTIDE SEQUENCE [LARGE SCALE GENOMIC DNA]</scope>
    <source>
        <strain evidence="11 12">NPDC050100</strain>
    </source>
</reference>
<evidence type="ECO:0000313" key="12">
    <source>
        <dbReference type="Proteomes" id="UP001551675"/>
    </source>
</evidence>
<comment type="function">
    <text evidence="8">Part of the ABC transporter complex CysAWTP (TC 3.A.1.6.1) involved in sulfate/thiosulfate import. Probably responsible for the translocation of the substrate across the membrane.</text>
</comment>
<dbReference type="Pfam" id="PF00528">
    <property type="entry name" value="BPD_transp_1"/>
    <property type="match status" value="1"/>
</dbReference>
<feature type="transmembrane region" description="Helical" evidence="9">
    <location>
        <begin position="196"/>
        <end position="216"/>
    </location>
</feature>
<protein>
    <recommendedName>
        <fullName evidence="9">Sulfate transport system permease protein CysT</fullName>
    </recommendedName>
</protein>
<name>A0ABV3GIU1_MICGL</name>
<feature type="transmembrane region" description="Helical" evidence="9">
    <location>
        <begin position="145"/>
        <end position="163"/>
    </location>
</feature>
<evidence type="ECO:0000256" key="7">
    <source>
        <dbReference type="ARBA" id="ARBA00023136"/>
    </source>
</evidence>
<evidence type="ECO:0000256" key="5">
    <source>
        <dbReference type="ARBA" id="ARBA00022989"/>
    </source>
</evidence>
<evidence type="ECO:0000259" key="10">
    <source>
        <dbReference type="PROSITE" id="PS50928"/>
    </source>
</evidence>
<dbReference type="InterPro" id="IPR000515">
    <property type="entry name" value="MetI-like"/>
</dbReference>
<keyword evidence="5 9" id="KW-1133">Transmembrane helix</keyword>
<comment type="function">
    <text evidence="9">Part of the ABC transporter complex (TC 3.A.1.6.1) involved in sulfate/thiosulfate import.</text>
</comment>
<sequence>MTAETATRPAPPPRAGARRRARISGGTALGLGSAVLYLSLIVLIPLALVVWRSTDEGLGYFWRAVTTPDAWAALTLTIGASAIVALINLVLGTIIAWVLVRDRFPGKAIVDTLIDLPFALPTIVAGLVLLALYGPESPLGVNLAYSRAGVGLALLFVTLPFVVRTVQPVLIELDKDMEQAAASLGASPFQTFRRIILPNLVPAMLSGTALAFTRAISEFGSTVLISGNLPFKTQVAAVNIFSQIEGDNTTGAAAISTVLLIVALVALVSLDLLQRWGSRRG</sequence>
<dbReference type="Gene3D" id="1.10.3720.10">
    <property type="entry name" value="MetI-like"/>
    <property type="match status" value="1"/>
</dbReference>
<evidence type="ECO:0000313" key="11">
    <source>
        <dbReference type="EMBL" id="MEV0971486.1"/>
    </source>
</evidence>
<keyword evidence="3 9" id="KW-0813">Transport</keyword>
<keyword evidence="12" id="KW-1185">Reference proteome</keyword>
<organism evidence="11 12">
    <name type="scientific">Microtetraspora glauca</name>
    <dbReference type="NCBI Taxonomy" id="1996"/>
    <lineage>
        <taxon>Bacteria</taxon>
        <taxon>Bacillati</taxon>
        <taxon>Actinomycetota</taxon>
        <taxon>Actinomycetes</taxon>
        <taxon>Streptosporangiales</taxon>
        <taxon>Streptosporangiaceae</taxon>
        <taxon>Microtetraspora</taxon>
    </lineage>
</organism>
<gene>
    <name evidence="11" type="primary">cysT</name>
    <name evidence="11" type="ORF">AB0I59_22945</name>
</gene>
<dbReference type="PANTHER" id="PTHR30406">
    <property type="entry name" value="SULFATE TRANSPORT SYSTEM PERMEASE PROTEIN"/>
    <property type="match status" value="1"/>
</dbReference>
<accession>A0ABV3GIU1</accession>
<keyword evidence="4 9" id="KW-0812">Transmembrane</keyword>
<evidence type="ECO:0000256" key="2">
    <source>
        <dbReference type="ARBA" id="ARBA00011779"/>
    </source>
</evidence>
<dbReference type="CDD" id="cd06261">
    <property type="entry name" value="TM_PBP2"/>
    <property type="match status" value="1"/>
</dbReference>
<evidence type="ECO:0000256" key="9">
    <source>
        <dbReference type="RuleBase" id="RU366001"/>
    </source>
</evidence>
<feature type="transmembrane region" description="Helical" evidence="9">
    <location>
        <begin position="251"/>
        <end position="273"/>
    </location>
</feature>
<dbReference type="NCBIfam" id="TIGR00969">
    <property type="entry name" value="3a0106s02"/>
    <property type="match status" value="1"/>
</dbReference>
<evidence type="ECO:0000256" key="3">
    <source>
        <dbReference type="ARBA" id="ARBA00022448"/>
    </source>
</evidence>
<comment type="caution">
    <text evidence="9">Lacks conserved residue(s) required for the propagation of feature annotation.</text>
</comment>
<keyword evidence="7 9" id="KW-0472">Membrane</keyword>
<dbReference type="InterPro" id="IPR011865">
    <property type="entry name" value="CysT_permease"/>
</dbReference>
<evidence type="ECO:0000256" key="6">
    <source>
        <dbReference type="ARBA" id="ARBA00023032"/>
    </source>
</evidence>
<proteinExistence type="inferred from homology"/>
<evidence type="ECO:0000256" key="1">
    <source>
        <dbReference type="ARBA" id="ARBA00004141"/>
    </source>
</evidence>
<dbReference type="PROSITE" id="PS50928">
    <property type="entry name" value="ABC_TM1"/>
    <property type="match status" value="1"/>
</dbReference>
<evidence type="ECO:0000256" key="4">
    <source>
        <dbReference type="ARBA" id="ARBA00022692"/>
    </source>
</evidence>
<feature type="transmembrane region" description="Helical" evidence="9">
    <location>
        <begin position="28"/>
        <end position="51"/>
    </location>
</feature>
<comment type="subcellular location">
    <subcellularLocation>
        <location evidence="1">Membrane</location>
        <topology evidence="1">Multi-pass membrane protein</topology>
    </subcellularLocation>
</comment>
<comment type="caution">
    <text evidence="11">The sequence shown here is derived from an EMBL/GenBank/DDBJ whole genome shotgun (WGS) entry which is preliminary data.</text>
</comment>
<dbReference type="InterPro" id="IPR005667">
    <property type="entry name" value="Sulph_transpt2"/>
</dbReference>